<proteinExistence type="predicted"/>
<evidence type="ECO:0000313" key="2">
    <source>
        <dbReference type="Proteomes" id="UP001148662"/>
    </source>
</evidence>
<accession>A0ACC1SEL0</accession>
<reference evidence="1" key="1">
    <citation type="submission" date="2022-07" db="EMBL/GenBank/DDBJ databases">
        <title>Genome Sequence of Phlebia brevispora.</title>
        <authorList>
            <person name="Buettner E."/>
        </authorList>
    </citation>
    <scope>NUCLEOTIDE SEQUENCE</scope>
    <source>
        <strain evidence="1">MPL23</strain>
    </source>
</reference>
<sequence length="251" mass="26838">MLRRRHLSPPPSGVTLPATVTDNHPEVPALIPLYDFSQYQRAMRGQLPPPVGSSQQMRQSQTIPQMQGAAQQALAGVTQGMRAPSHTQSSTRTPAQEPRYRAGATRVPLSQLPPTLTDEQLTRLDRLTRDAIDERLRVLEGVSAAVYRCIEELTRIRSVLPPREAGVNATPTENPAVLNPELAPSTSAPSGSHSEEKSLPSQAASGSQTESSTESDAEDLSRVQATASTSQGTSTGTSGSNEREQPADVAD</sequence>
<protein>
    <submittedName>
        <fullName evidence="1">Uncharacterized protein</fullName>
    </submittedName>
</protein>
<dbReference type="Proteomes" id="UP001148662">
    <property type="component" value="Unassembled WGS sequence"/>
</dbReference>
<evidence type="ECO:0000313" key="1">
    <source>
        <dbReference type="EMBL" id="KAJ3538143.1"/>
    </source>
</evidence>
<comment type="caution">
    <text evidence="1">The sequence shown here is derived from an EMBL/GenBank/DDBJ whole genome shotgun (WGS) entry which is preliminary data.</text>
</comment>
<name>A0ACC1SEL0_9APHY</name>
<organism evidence="1 2">
    <name type="scientific">Phlebia brevispora</name>
    <dbReference type="NCBI Taxonomy" id="194682"/>
    <lineage>
        <taxon>Eukaryota</taxon>
        <taxon>Fungi</taxon>
        <taxon>Dikarya</taxon>
        <taxon>Basidiomycota</taxon>
        <taxon>Agaricomycotina</taxon>
        <taxon>Agaricomycetes</taxon>
        <taxon>Polyporales</taxon>
        <taxon>Meruliaceae</taxon>
        <taxon>Phlebia</taxon>
    </lineage>
</organism>
<keyword evidence="2" id="KW-1185">Reference proteome</keyword>
<gene>
    <name evidence="1" type="ORF">NM688_g6562</name>
</gene>
<dbReference type="EMBL" id="JANHOG010001373">
    <property type="protein sequence ID" value="KAJ3538143.1"/>
    <property type="molecule type" value="Genomic_DNA"/>
</dbReference>